<dbReference type="eggNOG" id="KOG2478">
    <property type="taxonomic scope" value="Eukaryota"/>
</dbReference>
<dbReference type="PANTHER" id="PTHR23188:SF12">
    <property type="entry name" value="RNA POLYMERASE II-ASSOCIATED FACTOR 1 HOMOLOG"/>
    <property type="match status" value="1"/>
</dbReference>
<dbReference type="Pfam" id="PF03985">
    <property type="entry name" value="Paf1"/>
    <property type="match status" value="1"/>
</dbReference>
<evidence type="ECO:0000256" key="3">
    <source>
        <dbReference type="ARBA" id="ARBA00023242"/>
    </source>
</evidence>
<feature type="compositionally biased region" description="Basic and acidic residues" evidence="4">
    <location>
        <begin position="450"/>
        <end position="465"/>
    </location>
</feature>
<evidence type="ECO:0000256" key="4">
    <source>
        <dbReference type="SAM" id="MobiDB-lite"/>
    </source>
</evidence>
<protein>
    <submittedName>
        <fullName evidence="5">Putative rna polymerase ii-paf1 protein</fullName>
    </submittedName>
</protein>
<keyword evidence="6" id="KW-1185">Reference proteome</keyword>
<evidence type="ECO:0000313" key="5">
    <source>
        <dbReference type="EMBL" id="EOO02243.1"/>
    </source>
</evidence>
<organism evidence="5 6">
    <name type="scientific">Phaeoacremonium minimum (strain UCR-PA7)</name>
    <name type="common">Esca disease fungus</name>
    <name type="synonym">Togninia minima</name>
    <dbReference type="NCBI Taxonomy" id="1286976"/>
    <lineage>
        <taxon>Eukaryota</taxon>
        <taxon>Fungi</taxon>
        <taxon>Dikarya</taxon>
        <taxon>Ascomycota</taxon>
        <taxon>Pezizomycotina</taxon>
        <taxon>Sordariomycetes</taxon>
        <taxon>Sordariomycetidae</taxon>
        <taxon>Togniniales</taxon>
        <taxon>Togniniaceae</taxon>
        <taxon>Phaeoacremonium</taxon>
    </lineage>
</organism>
<dbReference type="OrthoDB" id="10260285at2759"/>
<dbReference type="GO" id="GO:0016593">
    <property type="term" value="C:Cdc73/Paf1 complex"/>
    <property type="evidence" value="ECO:0007669"/>
    <property type="project" value="InterPro"/>
</dbReference>
<dbReference type="InterPro" id="IPR007133">
    <property type="entry name" value="RNA_pol_II-assoc_Paf1"/>
</dbReference>
<sequence length="481" mass="53095">MSQSSSRGSERVIHQDFIARIRYSNALPPPPIPPKLLDIPNTGLSSGVYTAAGFASRLAREQPLNIEADAELGMPLDLVGMPGIFDGDESSIQAPTHTPQVHPHDRALLRPLSTLGKPKVSESAVSFLRRTEYISSAASKTHKDSGALRSLNNNALRRPLKRKSPEPEAGSPAYIKRKIAKSFQTGEQFAKNPRTIKNPAPAKRAKGIKVKDAYPLLPDLDAFPDSGAYVTIRFQHNPVTVSDTYDGRLLSGIFKPIEKTEAEEKAYELALQAWEADPTGARPANLMNYDYYLADTARSATNFRVKFDITNPEREDESLYTARTSDDDACFMFNRLRAYETAHETELDHATKYDDEIIIATSKGSSDGKKAAWYYPVMQRSTIRAQRGKNIGRAIGVAGEDEQVVDQLEVTVEDPTEEILEYMRRYKENPLGISDEDDEDAAGDTQPSQHGRDDDGPTNGHHSEDAADSADEPDADGDDDE</sequence>
<evidence type="ECO:0000256" key="1">
    <source>
        <dbReference type="ARBA" id="ARBA00004123"/>
    </source>
</evidence>
<dbReference type="GeneID" id="19322472"/>
<reference evidence="6" key="1">
    <citation type="journal article" date="2013" name="Genome Announc.">
        <title>Draft genome sequence of the ascomycete Phaeoacremonium aleophilum strain UCR-PA7, a causal agent of the esca disease complex in grapevines.</title>
        <authorList>
            <person name="Blanco-Ulate B."/>
            <person name="Rolshausen P."/>
            <person name="Cantu D."/>
        </authorList>
    </citation>
    <scope>NUCLEOTIDE SEQUENCE [LARGE SCALE GENOMIC DNA]</scope>
    <source>
        <strain evidence="6">UCR-PA7</strain>
    </source>
</reference>
<dbReference type="Proteomes" id="UP000014074">
    <property type="component" value="Unassembled WGS sequence"/>
</dbReference>
<dbReference type="EMBL" id="KB932928">
    <property type="protein sequence ID" value="EOO02243.1"/>
    <property type="molecule type" value="Genomic_DNA"/>
</dbReference>
<evidence type="ECO:0000313" key="6">
    <source>
        <dbReference type="Proteomes" id="UP000014074"/>
    </source>
</evidence>
<dbReference type="PANTHER" id="PTHR23188">
    <property type="entry name" value="RNA POLYMERASE II-ASSOCIATED FACTOR 1 HOMOLOG"/>
    <property type="match status" value="1"/>
</dbReference>
<gene>
    <name evidence="5" type="ORF">UCRPA7_2243</name>
</gene>
<evidence type="ECO:0000256" key="2">
    <source>
        <dbReference type="ARBA" id="ARBA00007560"/>
    </source>
</evidence>
<proteinExistence type="inferred from homology"/>
<dbReference type="AlphaFoldDB" id="R8BS87"/>
<comment type="similarity">
    <text evidence="2">Belongs to the PAF1 family.</text>
</comment>
<feature type="region of interest" description="Disordered" evidence="4">
    <location>
        <begin position="138"/>
        <end position="172"/>
    </location>
</feature>
<feature type="region of interest" description="Disordered" evidence="4">
    <location>
        <begin position="427"/>
        <end position="481"/>
    </location>
</feature>
<dbReference type="HOGENOM" id="CLU_021991_1_1_1"/>
<comment type="subcellular location">
    <subcellularLocation>
        <location evidence="1">Nucleus</location>
    </subcellularLocation>
</comment>
<dbReference type="GO" id="GO:0000993">
    <property type="term" value="F:RNA polymerase II complex binding"/>
    <property type="evidence" value="ECO:0007669"/>
    <property type="project" value="TreeGrafter"/>
</dbReference>
<accession>R8BS87</accession>
<dbReference type="RefSeq" id="XP_007913019.1">
    <property type="nucleotide sequence ID" value="XM_007914828.1"/>
</dbReference>
<dbReference type="GO" id="GO:0003682">
    <property type="term" value="F:chromatin binding"/>
    <property type="evidence" value="ECO:0007669"/>
    <property type="project" value="TreeGrafter"/>
</dbReference>
<name>R8BS87_PHAM7</name>
<dbReference type="GO" id="GO:0006368">
    <property type="term" value="P:transcription elongation by RNA polymerase II"/>
    <property type="evidence" value="ECO:0007669"/>
    <property type="project" value="InterPro"/>
</dbReference>
<feature type="compositionally biased region" description="Acidic residues" evidence="4">
    <location>
        <begin position="466"/>
        <end position="481"/>
    </location>
</feature>
<keyword evidence="3" id="KW-0539">Nucleus</keyword>
<dbReference type="KEGG" id="tmn:UCRPA7_2243"/>